<evidence type="ECO:0000313" key="1">
    <source>
        <dbReference type="EMBL" id="TPX36801.1"/>
    </source>
</evidence>
<reference evidence="1 2" key="1">
    <citation type="journal article" date="2019" name="Sci. Rep.">
        <title>Comparative genomics of chytrid fungi reveal insights into the obligate biotrophic and pathogenic lifestyle of Synchytrium endobioticum.</title>
        <authorList>
            <person name="van de Vossenberg B.T.L.H."/>
            <person name="Warris S."/>
            <person name="Nguyen H.D.T."/>
            <person name="van Gent-Pelzer M.P.E."/>
            <person name="Joly D.L."/>
            <person name="van de Geest H.C."/>
            <person name="Bonants P.J.M."/>
            <person name="Smith D.S."/>
            <person name="Levesque C.A."/>
            <person name="van der Lee T.A.J."/>
        </authorList>
    </citation>
    <scope>NUCLEOTIDE SEQUENCE [LARGE SCALE GENOMIC DNA]</scope>
    <source>
        <strain evidence="1 2">LEV6574</strain>
    </source>
</reference>
<protein>
    <submittedName>
        <fullName evidence="1">Uncharacterized protein</fullName>
    </submittedName>
</protein>
<accession>A0A507CBE9</accession>
<dbReference type="AlphaFoldDB" id="A0A507CBE9"/>
<name>A0A507CBE9_9FUNG</name>
<organism evidence="1 2">
    <name type="scientific">Synchytrium endobioticum</name>
    <dbReference type="NCBI Taxonomy" id="286115"/>
    <lineage>
        <taxon>Eukaryota</taxon>
        <taxon>Fungi</taxon>
        <taxon>Fungi incertae sedis</taxon>
        <taxon>Chytridiomycota</taxon>
        <taxon>Chytridiomycota incertae sedis</taxon>
        <taxon>Chytridiomycetes</taxon>
        <taxon>Synchytriales</taxon>
        <taxon>Synchytriaceae</taxon>
        <taxon>Synchytrium</taxon>
    </lineage>
</organism>
<dbReference type="EMBL" id="QEAM01000677">
    <property type="protein sequence ID" value="TPX36801.1"/>
    <property type="molecule type" value="Genomic_DNA"/>
</dbReference>
<comment type="caution">
    <text evidence="1">The sequence shown here is derived from an EMBL/GenBank/DDBJ whole genome shotgun (WGS) entry which is preliminary data.</text>
</comment>
<feature type="non-terminal residue" evidence="1">
    <location>
        <position position="55"/>
    </location>
</feature>
<evidence type="ECO:0000313" key="2">
    <source>
        <dbReference type="Proteomes" id="UP000320475"/>
    </source>
</evidence>
<gene>
    <name evidence="1" type="ORF">SeLEV6574_g07997</name>
</gene>
<dbReference type="Proteomes" id="UP000320475">
    <property type="component" value="Unassembled WGS sequence"/>
</dbReference>
<sequence length="55" mass="5965">METLGLIAFDDGALSVNSKTSPATDTNGEMKYSLRKVSLNLINSRVQRLISPPTI</sequence>
<proteinExistence type="predicted"/>